<dbReference type="Proteomes" id="UP000708208">
    <property type="component" value="Unassembled WGS sequence"/>
</dbReference>
<protein>
    <submittedName>
        <fullName evidence="1">Uncharacterized protein</fullName>
    </submittedName>
</protein>
<proteinExistence type="predicted"/>
<dbReference type="AlphaFoldDB" id="A0A8J2PB91"/>
<comment type="caution">
    <text evidence="1">The sequence shown here is derived from an EMBL/GenBank/DDBJ whole genome shotgun (WGS) entry which is preliminary data.</text>
</comment>
<reference evidence="1" key="1">
    <citation type="submission" date="2021-06" db="EMBL/GenBank/DDBJ databases">
        <authorList>
            <person name="Hodson N. C."/>
            <person name="Mongue J. A."/>
            <person name="Jaron S. K."/>
        </authorList>
    </citation>
    <scope>NUCLEOTIDE SEQUENCE</scope>
</reference>
<name>A0A8J2PB91_9HEXA</name>
<evidence type="ECO:0000313" key="2">
    <source>
        <dbReference type="Proteomes" id="UP000708208"/>
    </source>
</evidence>
<evidence type="ECO:0000313" key="1">
    <source>
        <dbReference type="EMBL" id="CAG7730641.1"/>
    </source>
</evidence>
<accession>A0A8J2PB91</accession>
<sequence>MSWEINQETYRIRLNYKANICRSCGKKGGVVKTNPILEYFCDVKCILDNETNKEVSITKEQSRVMEKIVLRNVGEELVVELKNKKGSSVNVKVQNFFVD</sequence>
<organism evidence="1 2">
    <name type="scientific">Allacma fusca</name>
    <dbReference type="NCBI Taxonomy" id="39272"/>
    <lineage>
        <taxon>Eukaryota</taxon>
        <taxon>Metazoa</taxon>
        <taxon>Ecdysozoa</taxon>
        <taxon>Arthropoda</taxon>
        <taxon>Hexapoda</taxon>
        <taxon>Collembola</taxon>
        <taxon>Symphypleona</taxon>
        <taxon>Sminthuridae</taxon>
        <taxon>Allacma</taxon>
    </lineage>
</organism>
<keyword evidence="2" id="KW-1185">Reference proteome</keyword>
<gene>
    <name evidence="1" type="ORF">AFUS01_LOCUS19267</name>
</gene>
<dbReference type="EMBL" id="CAJVCH010197502">
    <property type="protein sequence ID" value="CAG7730641.1"/>
    <property type="molecule type" value="Genomic_DNA"/>
</dbReference>